<dbReference type="EMBL" id="SNRW01004337">
    <property type="protein sequence ID" value="KAA6387531.1"/>
    <property type="molecule type" value="Genomic_DNA"/>
</dbReference>
<reference evidence="1 2" key="1">
    <citation type="submission" date="2019-03" db="EMBL/GenBank/DDBJ databases">
        <title>Single cell metagenomics reveals metabolic interactions within the superorganism composed of flagellate Streblomastix strix and complex community of Bacteroidetes bacteria on its surface.</title>
        <authorList>
            <person name="Treitli S.C."/>
            <person name="Kolisko M."/>
            <person name="Husnik F."/>
            <person name="Keeling P."/>
            <person name="Hampl V."/>
        </authorList>
    </citation>
    <scope>NUCLEOTIDE SEQUENCE [LARGE SCALE GENOMIC DNA]</scope>
    <source>
        <strain evidence="1">ST1C</strain>
    </source>
</reference>
<dbReference type="AlphaFoldDB" id="A0A5J4VY10"/>
<proteinExistence type="predicted"/>
<name>A0A5J4VY10_9EUKA</name>
<dbReference type="Proteomes" id="UP000324800">
    <property type="component" value="Unassembled WGS sequence"/>
</dbReference>
<evidence type="ECO:0000313" key="2">
    <source>
        <dbReference type="Proteomes" id="UP000324800"/>
    </source>
</evidence>
<evidence type="ECO:0000313" key="1">
    <source>
        <dbReference type="EMBL" id="KAA6387531.1"/>
    </source>
</evidence>
<comment type="caution">
    <text evidence="1">The sequence shown here is derived from an EMBL/GenBank/DDBJ whole genome shotgun (WGS) entry which is preliminary data.</text>
</comment>
<protein>
    <submittedName>
        <fullName evidence="1">Uncharacterized protein</fullName>
    </submittedName>
</protein>
<accession>A0A5J4VY10</accession>
<gene>
    <name evidence="1" type="ORF">EZS28_016942</name>
</gene>
<organism evidence="1 2">
    <name type="scientific">Streblomastix strix</name>
    <dbReference type="NCBI Taxonomy" id="222440"/>
    <lineage>
        <taxon>Eukaryota</taxon>
        <taxon>Metamonada</taxon>
        <taxon>Preaxostyla</taxon>
        <taxon>Oxymonadida</taxon>
        <taxon>Streblomastigidae</taxon>
        <taxon>Streblomastix</taxon>
    </lineage>
</organism>
<sequence>MEKRNINTDIFNAQKLEAKNIVLYGKGQIMTDIRKEIEICPKFVETRWFIGFIIIRWVFGKMSNIQKSKIVQKVYAELGDINFIDPLRRILNLLYYLICRNEQNQKGYNS</sequence>